<feature type="region of interest" description="Disordered" evidence="1">
    <location>
        <begin position="59"/>
        <end position="91"/>
    </location>
</feature>
<accession>A0A8J9UED3</accession>
<proteinExistence type="predicted"/>
<feature type="compositionally biased region" description="Polar residues" evidence="1">
    <location>
        <begin position="61"/>
        <end position="74"/>
    </location>
</feature>
<feature type="non-terminal residue" evidence="2">
    <location>
        <position position="91"/>
    </location>
</feature>
<organism evidence="2 3">
    <name type="scientific">Brenthis ino</name>
    <name type="common">lesser marbled fritillary</name>
    <dbReference type="NCBI Taxonomy" id="405034"/>
    <lineage>
        <taxon>Eukaryota</taxon>
        <taxon>Metazoa</taxon>
        <taxon>Ecdysozoa</taxon>
        <taxon>Arthropoda</taxon>
        <taxon>Hexapoda</taxon>
        <taxon>Insecta</taxon>
        <taxon>Pterygota</taxon>
        <taxon>Neoptera</taxon>
        <taxon>Endopterygota</taxon>
        <taxon>Lepidoptera</taxon>
        <taxon>Glossata</taxon>
        <taxon>Ditrysia</taxon>
        <taxon>Papilionoidea</taxon>
        <taxon>Nymphalidae</taxon>
        <taxon>Heliconiinae</taxon>
        <taxon>Argynnini</taxon>
        <taxon>Brenthis</taxon>
    </lineage>
</organism>
<evidence type="ECO:0000256" key="1">
    <source>
        <dbReference type="SAM" id="MobiDB-lite"/>
    </source>
</evidence>
<protein>
    <submittedName>
        <fullName evidence="2">Uncharacterized protein</fullName>
    </submittedName>
</protein>
<evidence type="ECO:0000313" key="3">
    <source>
        <dbReference type="Proteomes" id="UP000838878"/>
    </source>
</evidence>
<gene>
    <name evidence="2" type="ORF">BINO364_LOCUS5014</name>
</gene>
<evidence type="ECO:0000313" key="2">
    <source>
        <dbReference type="EMBL" id="CAH0718552.1"/>
    </source>
</evidence>
<dbReference type="AlphaFoldDB" id="A0A8J9UED3"/>
<keyword evidence="3" id="KW-1185">Reference proteome</keyword>
<feature type="compositionally biased region" description="Basic and acidic residues" evidence="1">
    <location>
        <begin position="75"/>
        <end position="91"/>
    </location>
</feature>
<sequence>MDYNDFMFSAGTSPNAAYHVPETRRDLRCFERVSNVVRARVVACVCACAGLKSATAGTAVGSLQTEPKVPSSQSHTEDMSLKHEESMSLTI</sequence>
<name>A0A8J9UED3_9NEOP</name>
<reference evidence="2" key="1">
    <citation type="submission" date="2021-12" db="EMBL/GenBank/DDBJ databases">
        <authorList>
            <person name="Martin H S."/>
        </authorList>
    </citation>
    <scope>NUCLEOTIDE SEQUENCE</scope>
</reference>
<dbReference type="Proteomes" id="UP000838878">
    <property type="component" value="Chromosome 13"/>
</dbReference>
<dbReference type="EMBL" id="OV170233">
    <property type="protein sequence ID" value="CAH0718552.1"/>
    <property type="molecule type" value="Genomic_DNA"/>
</dbReference>